<dbReference type="Gene3D" id="3.90.550.10">
    <property type="entry name" value="Spore Coat Polysaccharide Biosynthesis Protein SpsA, Chain A"/>
    <property type="match status" value="1"/>
</dbReference>
<organism evidence="5 6">
    <name type="scientific">Phaeovulum veldkampii DSM 11550</name>
    <dbReference type="NCBI Taxonomy" id="1185920"/>
    <lineage>
        <taxon>Bacteria</taxon>
        <taxon>Pseudomonadati</taxon>
        <taxon>Pseudomonadota</taxon>
        <taxon>Alphaproteobacteria</taxon>
        <taxon>Rhodobacterales</taxon>
        <taxon>Paracoccaceae</taxon>
        <taxon>Phaeovulum</taxon>
    </lineage>
</organism>
<dbReference type="InterPro" id="IPR029044">
    <property type="entry name" value="Nucleotide-diphossugar_trans"/>
</dbReference>
<evidence type="ECO:0000259" key="4">
    <source>
        <dbReference type="Pfam" id="PF12804"/>
    </source>
</evidence>
<evidence type="ECO:0000256" key="3">
    <source>
        <dbReference type="ARBA" id="ARBA00022842"/>
    </source>
</evidence>
<comment type="caution">
    <text evidence="5">The sequence shown here is derived from an EMBL/GenBank/DDBJ whole genome shotgun (WGS) entry which is preliminary data.</text>
</comment>
<dbReference type="Proteomes" id="UP000241899">
    <property type="component" value="Unassembled WGS sequence"/>
</dbReference>
<dbReference type="Pfam" id="PF12804">
    <property type="entry name" value="NTP_transf_3"/>
    <property type="match status" value="1"/>
</dbReference>
<keyword evidence="1 5" id="KW-0808">Transferase</keyword>
<evidence type="ECO:0000256" key="2">
    <source>
        <dbReference type="ARBA" id="ARBA00022695"/>
    </source>
</evidence>
<feature type="domain" description="MobA-like NTP transferase" evidence="4">
    <location>
        <begin position="10"/>
        <end position="134"/>
    </location>
</feature>
<evidence type="ECO:0000313" key="5">
    <source>
        <dbReference type="EMBL" id="PTE17941.1"/>
    </source>
</evidence>
<name>A0A2T4JJ43_9RHOB</name>
<keyword evidence="3" id="KW-0460">Magnesium</keyword>
<protein>
    <submittedName>
        <fullName evidence="5">Nucleotidyltransferase</fullName>
    </submittedName>
</protein>
<dbReference type="EMBL" id="PZKF01000012">
    <property type="protein sequence ID" value="PTE17941.1"/>
    <property type="molecule type" value="Genomic_DNA"/>
</dbReference>
<keyword evidence="2" id="KW-0548">Nucleotidyltransferase</keyword>
<dbReference type="InterPro" id="IPR025877">
    <property type="entry name" value="MobA-like_NTP_Trfase"/>
</dbReference>
<dbReference type="SUPFAM" id="SSF53448">
    <property type="entry name" value="Nucleotide-diphospho-sugar transferases"/>
    <property type="match status" value="1"/>
</dbReference>
<evidence type="ECO:0000313" key="6">
    <source>
        <dbReference type="Proteomes" id="UP000241899"/>
    </source>
</evidence>
<dbReference type="RefSeq" id="WP_107324628.1">
    <property type="nucleotide sequence ID" value="NZ_NHSP01000079.1"/>
</dbReference>
<dbReference type="PANTHER" id="PTHR43584">
    <property type="entry name" value="NUCLEOTIDYL TRANSFERASE"/>
    <property type="match status" value="1"/>
</dbReference>
<dbReference type="CDD" id="cd06422">
    <property type="entry name" value="NTP_transferase_like_1"/>
    <property type="match status" value="1"/>
</dbReference>
<proteinExistence type="predicted"/>
<dbReference type="PANTHER" id="PTHR43584:SF8">
    <property type="entry name" value="N-ACETYLMURAMATE ALPHA-1-PHOSPHATE URIDYLYLTRANSFERASE"/>
    <property type="match status" value="1"/>
</dbReference>
<keyword evidence="6" id="KW-1185">Reference proteome</keyword>
<dbReference type="InterPro" id="IPR050065">
    <property type="entry name" value="GlmU-like"/>
</dbReference>
<dbReference type="AlphaFoldDB" id="A0A2T4JJ43"/>
<gene>
    <name evidence="5" type="ORF">C5F46_06910</name>
</gene>
<sequence length="229" mass="23916">MCPAPDALMLFAAGFGTRMGALTATRPKPLIKVAGRALIDHALTLAEAAAVVRIVANTHYLADQIAAHLAGRGVRISAEPERILETGGGLRAARPLLGAGPVFTLNTDAVWTGPNVLKTLRAAWCAPMGALLALVPPDRALGHTGPGDFTLGPDGRITRGPGYVYSGAQIVDPAGLEDIPEAVFSLNRHWDRLISEGRAFGVIHPGGWCDVGRPESIPLAETMLRAADG</sequence>
<reference evidence="5 6" key="1">
    <citation type="submission" date="2018-03" db="EMBL/GenBank/DDBJ databases">
        <title>Rhodobacter veldkampii.</title>
        <authorList>
            <person name="Meyer T.E."/>
            <person name="Miller S."/>
            <person name="Lodha T."/>
            <person name="Gandham S."/>
            <person name="Chintalapati S."/>
            <person name="Chintalapati V.R."/>
        </authorList>
    </citation>
    <scope>NUCLEOTIDE SEQUENCE [LARGE SCALE GENOMIC DNA]</scope>
    <source>
        <strain evidence="5 6">DSM 11550</strain>
    </source>
</reference>
<accession>A0A2T4JJ43</accession>
<dbReference type="GO" id="GO:0016779">
    <property type="term" value="F:nucleotidyltransferase activity"/>
    <property type="evidence" value="ECO:0007669"/>
    <property type="project" value="UniProtKB-KW"/>
</dbReference>
<evidence type="ECO:0000256" key="1">
    <source>
        <dbReference type="ARBA" id="ARBA00022679"/>
    </source>
</evidence>
<dbReference type="OrthoDB" id="9788272at2"/>